<name>A0A9Q3GF73_9BASI</name>
<gene>
    <name evidence="2" type="ORF">O181_004754</name>
</gene>
<dbReference type="InterPro" id="IPR040184">
    <property type="entry name" value="Mcm10"/>
</dbReference>
<accession>A0A9Q3GF73</accession>
<dbReference type="GO" id="GO:0003688">
    <property type="term" value="F:DNA replication origin binding"/>
    <property type="evidence" value="ECO:0007669"/>
    <property type="project" value="TreeGrafter"/>
</dbReference>
<feature type="compositionally biased region" description="Polar residues" evidence="1">
    <location>
        <begin position="445"/>
        <end position="455"/>
    </location>
</feature>
<dbReference type="PANTHER" id="PTHR13454:SF11">
    <property type="entry name" value="PROTEIN MCM10 HOMOLOG"/>
    <property type="match status" value="1"/>
</dbReference>
<dbReference type="OrthoDB" id="202825at2759"/>
<evidence type="ECO:0000256" key="1">
    <source>
        <dbReference type="SAM" id="MobiDB-lite"/>
    </source>
</evidence>
<evidence type="ECO:0000313" key="3">
    <source>
        <dbReference type="Proteomes" id="UP000765509"/>
    </source>
</evidence>
<dbReference type="Proteomes" id="UP000765509">
    <property type="component" value="Unassembled WGS sequence"/>
</dbReference>
<reference evidence="2" key="1">
    <citation type="submission" date="2021-03" db="EMBL/GenBank/DDBJ databases">
        <title>Draft genome sequence of rust myrtle Austropuccinia psidii MF-1, a brazilian biotype.</title>
        <authorList>
            <person name="Quecine M.C."/>
            <person name="Pachon D.M.R."/>
            <person name="Bonatelli M.L."/>
            <person name="Correr F.H."/>
            <person name="Franceschini L.M."/>
            <person name="Leite T.F."/>
            <person name="Margarido G.R.A."/>
            <person name="Almeida C.A."/>
            <person name="Ferrarezi J.A."/>
            <person name="Labate C.A."/>
        </authorList>
    </citation>
    <scope>NUCLEOTIDE SEQUENCE</scope>
    <source>
        <strain evidence="2">MF-1</strain>
    </source>
</reference>
<comment type="caution">
    <text evidence="2">The sequence shown here is derived from an EMBL/GenBank/DDBJ whole genome shotgun (WGS) entry which is preliminary data.</text>
</comment>
<dbReference type="InterPro" id="IPR012340">
    <property type="entry name" value="NA-bd_OB-fold"/>
</dbReference>
<dbReference type="Gene3D" id="2.40.50.140">
    <property type="entry name" value="Nucleic acid-binding proteins"/>
    <property type="match status" value="1"/>
</dbReference>
<dbReference type="GO" id="GO:0003697">
    <property type="term" value="F:single-stranded DNA binding"/>
    <property type="evidence" value="ECO:0007669"/>
    <property type="project" value="InterPro"/>
</dbReference>
<feature type="region of interest" description="Disordered" evidence="1">
    <location>
        <begin position="576"/>
        <end position="595"/>
    </location>
</feature>
<dbReference type="AlphaFoldDB" id="A0A9Q3GF73"/>
<protein>
    <recommendedName>
        <fullName evidence="4">Zinc finger Mcm10/DnaG-type domain-containing protein</fullName>
    </recommendedName>
</protein>
<feature type="compositionally biased region" description="Polar residues" evidence="1">
    <location>
        <begin position="113"/>
        <end position="128"/>
    </location>
</feature>
<dbReference type="GO" id="GO:0043596">
    <property type="term" value="C:nuclear replication fork"/>
    <property type="evidence" value="ECO:0007669"/>
    <property type="project" value="TreeGrafter"/>
</dbReference>
<evidence type="ECO:0008006" key="4">
    <source>
        <dbReference type="Google" id="ProtNLM"/>
    </source>
</evidence>
<dbReference type="EMBL" id="AVOT02000938">
    <property type="protein sequence ID" value="MBW0465039.1"/>
    <property type="molecule type" value="Genomic_DNA"/>
</dbReference>
<dbReference type="PANTHER" id="PTHR13454">
    <property type="entry name" value="PROTEIN MCM10 HOMOLOG"/>
    <property type="match status" value="1"/>
</dbReference>
<feature type="compositionally biased region" description="Basic and acidic residues" evidence="1">
    <location>
        <begin position="416"/>
        <end position="425"/>
    </location>
</feature>
<feature type="region of interest" description="Disordered" evidence="1">
    <location>
        <begin position="416"/>
        <end position="481"/>
    </location>
</feature>
<sequence length="595" mass="66629">MSEQNSSEKQLRDSDLTLKTEIPFGPIQFKAPTHDPHFSKFEPNSQIRLSKRLLSHSELQAHLAERYIVRINELYAIIRELRNGTSTKESYWNIPFIGDWVLIGVVGQRSDFKTTNPSDSTIPNSSKSDGNDKFKHVIKNKEISDDENLNAKVEPVKSDDENKQTSFWPPQKKRQYVTFKLVDLSSNIISKSGCAVVNMILFQSDETTSYKYFDDDLPSRVYRGGSGGAYEKFWKEGPGTVFAIISPKVLKSRPHQKQSNGSEILAITPQSLESILVIGKAQDLATCTSRRFDTHVQCGNWCDLRNCKTSNDGSSKPILLCDYHSQKQFFSGSSSMSIHTNKKIGHNSHKTTGLPSPTHSKRTIINGQVTYIYKGGGFINPSSSTFPGGRWVLPIDVEKRDGLCLRRKRNEEEARLSRLLNEGRKPATKHAQSSGAERDEDSRLKNNQSGSSTNLKEGCKEDIPGASFEETNDKSPIPPRPAFSIATIRAIGFDPTASKVSSARKVMEPKSAKTQQAYDDLLKIGKKSLPSCGQKPTNDSLEDDRHKSSSKRIKLDNQNLFGRHSLRLNSSLAFLNKPDDYDDDDDLIIEPPKQN</sequence>
<keyword evidence="3" id="KW-1185">Reference proteome</keyword>
<feature type="region of interest" description="Disordered" evidence="1">
    <location>
        <begin position="525"/>
        <end position="556"/>
    </location>
</feature>
<evidence type="ECO:0000313" key="2">
    <source>
        <dbReference type="EMBL" id="MBW0465039.1"/>
    </source>
</evidence>
<proteinExistence type="predicted"/>
<feature type="region of interest" description="Disordered" evidence="1">
    <location>
        <begin position="113"/>
        <end position="133"/>
    </location>
</feature>
<organism evidence="2 3">
    <name type="scientific">Austropuccinia psidii MF-1</name>
    <dbReference type="NCBI Taxonomy" id="1389203"/>
    <lineage>
        <taxon>Eukaryota</taxon>
        <taxon>Fungi</taxon>
        <taxon>Dikarya</taxon>
        <taxon>Basidiomycota</taxon>
        <taxon>Pucciniomycotina</taxon>
        <taxon>Pucciniomycetes</taxon>
        <taxon>Pucciniales</taxon>
        <taxon>Sphaerophragmiaceae</taxon>
        <taxon>Austropuccinia</taxon>
    </lineage>
</organism>
<dbReference type="GO" id="GO:0006270">
    <property type="term" value="P:DNA replication initiation"/>
    <property type="evidence" value="ECO:0007669"/>
    <property type="project" value="InterPro"/>
</dbReference>